<comment type="caution">
    <text evidence="1">The sequence shown here is derived from an EMBL/GenBank/DDBJ whole genome shotgun (WGS) entry which is preliminary data.</text>
</comment>
<name>A0ACC0BUT3_CATRO</name>
<sequence length="411" mass="47447">MDHHAEEVLVAEEEVVLRRRRVIHIKREATEKFKTRMGSEHTWPDGPIIMKFLKALKKILLLSNQSILWLRRNPFSWNNKRADDDNIQERLDRGMTNDLWRVLFPQAVVSHLTTISSYHKPLLLHSSPPSNSHPKPFRFEAMRTMDDSIGSVIDSSWRGDVSGTPLFKLTSKLKNLKAVLKSWNKSVFDEMEARAIVECLGTFAAWSRQLINFDKSVVHFSKIWRITLRLSTYYGKSVKQTTRIESESTFTSGDSICAPKLYGGLGFLLFRDVNKAFIAKLGCQLCRNDDKQWIKLIKSRYLRGRKIWDLESCESGCSWVWRSIWDSREVLLKGLCLQAGGQSGFRIMKDPWIPSLTGAYDASKDLTLKQWIQEMMDPNNCVPLSKEETEELLNFGVIAVEVVWKSYIRQG</sequence>
<organism evidence="1 2">
    <name type="scientific">Catharanthus roseus</name>
    <name type="common">Madagascar periwinkle</name>
    <name type="synonym">Vinca rosea</name>
    <dbReference type="NCBI Taxonomy" id="4058"/>
    <lineage>
        <taxon>Eukaryota</taxon>
        <taxon>Viridiplantae</taxon>
        <taxon>Streptophyta</taxon>
        <taxon>Embryophyta</taxon>
        <taxon>Tracheophyta</taxon>
        <taxon>Spermatophyta</taxon>
        <taxon>Magnoliopsida</taxon>
        <taxon>eudicotyledons</taxon>
        <taxon>Gunneridae</taxon>
        <taxon>Pentapetalae</taxon>
        <taxon>asterids</taxon>
        <taxon>lamiids</taxon>
        <taxon>Gentianales</taxon>
        <taxon>Apocynaceae</taxon>
        <taxon>Rauvolfioideae</taxon>
        <taxon>Vinceae</taxon>
        <taxon>Catharanthinae</taxon>
        <taxon>Catharanthus</taxon>
    </lineage>
</organism>
<evidence type="ECO:0000313" key="2">
    <source>
        <dbReference type="Proteomes" id="UP001060085"/>
    </source>
</evidence>
<gene>
    <name evidence="1" type="ORF">M9H77_07394</name>
</gene>
<dbReference type="EMBL" id="CM044702">
    <property type="protein sequence ID" value="KAI5676444.1"/>
    <property type="molecule type" value="Genomic_DNA"/>
</dbReference>
<proteinExistence type="predicted"/>
<protein>
    <submittedName>
        <fullName evidence="1">Uncharacterized protein</fullName>
    </submittedName>
</protein>
<keyword evidence="2" id="KW-1185">Reference proteome</keyword>
<dbReference type="Proteomes" id="UP001060085">
    <property type="component" value="Linkage Group LG02"/>
</dbReference>
<evidence type="ECO:0000313" key="1">
    <source>
        <dbReference type="EMBL" id="KAI5676444.1"/>
    </source>
</evidence>
<reference evidence="2" key="1">
    <citation type="journal article" date="2023" name="Nat. Plants">
        <title>Single-cell RNA sequencing provides a high-resolution roadmap for understanding the multicellular compartmentation of specialized metabolism.</title>
        <authorList>
            <person name="Sun S."/>
            <person name="Shen X."/>
            <person name="Li Y."/>
            <person name="Li Y."/>
            <person name="Wang S."/>
            <person name="Li R."/>
            <person name="Zhang H."/>
            <person name="Shen G."/>
            <person name="Guo B."/>
            <person name="Wei J."/>
            <person name="Xu J."/>
            <person name="St-Pierre B."/>
            <person name="Chen S."/>
            <person name="Sun C."/>
        </authorList>
    </citation>
    <scope>NUCLEOTIDE SEQUENCE [LARGE SCALE GENOMIC DNA]</scope>
</reference>
<accession>A0ACC0BUT3</accession>